<name>A0A951QE27_9CYAN</name>
<organism evidence="1 2">
    <name type="scientific">Drouetiella hepatica Uher 2000/2452</name>
    <dbReference type="NCBI Taxonomy" id="904376"/>
    <lineage>
        <taxon>Bacteria</taxon>
        <taxon>Bacillati</taxon>
        <taxon>Cyanobacteriota</taxon>
        <taxon>Cyanophyceae</taxon>
        <taxon>Oculatellales</taxon>
        <taxon>Oculatellaceae</taxon>
        <taxon>Drouetiella</taxon>
    </lineage>
</organism>
<dbReference type="EMBL" id="JAHHHD010000029">
    <property type="protein sequence ID" value="MBW4661033.1"/>
    <property type="molecule type" value="Genomic_DNA"/>
</dbReference>
<reference evidence="1" key="2">
    <citation type="journal article" date="2022" name="Microbiol. Resour. Announc.">
        <title>Metagenome Sequencing to Explore Phylogenomics of Terrestrial Cyanobacteria.</title>
        <authorList>
            <person name="Ward R.D."/>
            <person name="Stajich J.E."/>
            <person name="Johansen J.R."/>
            <person name="Huntemann M."/>
            <person name="Clum A."/>
            <person name="Foster B."/>
            <person name="Foster B."/>
            <person name="Roux S."/>
            <person name="Palaniappan K."/>
            <person name="Varghese N."/>
            <person name="Mukherjee S."/>
            <person name="Reddy T.B.K."/>
            <person name="Daum C."/>
            <person name="Copeland A."/>
            <person name="Chen I.A."/>
            <person name="Ivanova N.N."/>
            <person name="Kyrpides N.C."/>
            <person name="Shapiro N."/>
            <person name="Eloe-Fadrosh E.A."/>
            <person name="Pietrasiak N."/>
        </authorList>
    </citation>
    <scope>NUCLEOTIDE SEQUENCE</scope>
    <source>
        <strain evidence="1">UHER 2000/2452</strain>
    </source>
</reference>
<comment type="caution">
    <text evidence="1">The sequence shown here is derived from an EMBL/GenBank/DDBJ whole genome shotgun (WGS) entry which is preliminary data.</text>
</comment>
<gene>
    <name evidence="1" type="ORF">KME15_20340</name>
</gene>
<dbReference type="AlphaFoldDB" id="A0A951QE27"/>
<evidence type="ECO:0000313" key="2">
    <source>
        <dbReference type="Proteomes" id="UP000757435"/>
    </source>
</evidence>
<protein>
    <submittedName>
        <fullName evidence="1">Uncharacterized protein</fullName>
    </submittedName>
</protein>
<reference evidence="1" key="1">
    <citation type="submission" date="2021-05" db="EMBL/GenBank/DDBJ databases">
        <authorList>
            <person name="Pietrasiak N."/>
            <person name="Ward R."/>
            <person name="Stajich J.E."/>
            <person name="Kurbessoian T."/>
        </authorList>
    </citation>
    <scope>NUCLEOTIDE SEQUENCE</scope>
    <source>
        <strain evidence="1">UHER 2000/2452</strain>
    </source>
</reference>
<evidence type="ECO:0000313" key="1">
    <source>
        <dbReference type="EMBL" id="MBW4661033.1"/>
    </source>
</evidence>
<sequence length="213" mass="22787">MVESLNIWAEPVTPFSPMTAWADLAETVGAAPQSVQVSVQAIDLGLEQGVAVTCIRLDMESLQCFESVDRQFADWGVVFANTIAISPSNPSYPAYSGNMVLMSAPKNGYLEATFLRPASFVSGFVTSSRRAVLTAFDAENQAIARTETEGANLALGADLMEDSGLIAAENFDKPNHPNAQLVLSAANIHRITIHALGGQLTLDDFCFCLKNEG</sequence>
<dbReference type="Proteomes" id="UP000757435">
    <property type="component" value="Unassembled WGS sequence"/>
</dbReference>
<accession>A0A951QE27</accession>
<proteinExistence type="predicted"/>